<comment type="caution">
    <text evidence="2">The sequence shown here is derived from an EMBL/GenBank/DDBJ whole genome shotgun (WGS) entry which is preliminary data.</text>
</comment>
<evidence type="ECO:0000313" key="3">
    <source>
        <dbReference type="Proteomes" id="UP000307173"/>
    </source>
</evidence>
<dbReference type="Proteomes" id="UP000307173">
    <property type="component" value="Unassembled WGS sequence"/>
</dbReference>
<dbReference type="Pfam" id="PF01593">
    <property type="entry name" value="Amino_oxidase"/>
    <property type="match status" value="1"/>
</dbReference>
<dbReference type="InterPro" id="IPR050281">
    <property type="entry name" value="Flavin_monoamine_oxidase"/>
</dbReference>
<dbReference type="AlphaFoldDB" id="A0A4T0X784"/>
<dbReference type="InterPro" id="IPR036188">
    <property type="entry name" value="FAD/NAD-bd_sf"/>
</dbReference>
<dbReference type="OrthoDB" id="5046242at2759"/>
<feature type="domain" description="Amine oxidase" evidence="1">
    <location>
        <begin position="30"/>
        <end position="516"/>
    </location>
</feature>
<dbReference type="EMBL" id="SELW01000021">
    <property type="protein sequence ID" value="TID31309.1"/>
    <property type="molecule type" value="Genomic_DNA"/>
</dbReference>
<organism evidence="2 3">
    <name type="scientific">Pichia inconspicua</name>
    <dbReference type="NCBI Taxonomy" id="52247"/>
    <lineage>
        <taxon>Eukaryota</taxon>
        <taxon>Fungi</taxon>
        <taxon>Dikarya</taxon>
        <taxon>Ascomycota</taxon>
        <taxon>Saccharomycotina</taxon>
        <taxon>Pichiomycetes</taxon>
        <taxon>Pichiales</taxon>
        <taxon>Pichiaceae</taxon>
        <taxon>Pichia</taxon>
    </lineage>
</organism>
<dbReference type="SUPFAM" id="SSF51905">
    <property type="entry name" value="FAD/NAD(P)-binding domain"/>
    <property type="match status" value="1"/>
</dbReference>
<gene>
    <name evidence="2" type="ORF">CANINC_000097</name>
</gene>
<dbReference type="GO" id="GO:0016491">
    <property type="term" value="F:oxidoreductase activity"/>
    <property type="evidence" value="ECO:0007669"/>
    <property type="project" value="InterPro"/>
</dbReference>
<dbReference type="PANTHER" id="PTHR10742:SF410">
    <property type="entry name" value="LYSINE-SPECIFIC HISTONE DEMETHYLASE 2"/>
    <property type="match status" value="1"/>
</dbReference>
<name>A0A4T0X784_9ASCO</name>
<evidence type="ECO:0000259" key="1">
    <source>
        <dbReference type="Pfam" id="PF01593"/>
    </source>
</evidence>
<dbReference type="STRING" id="52247.A0A4T0X784"/>
<dbReference type="Gene3D" id="3.90.660.10">
    <property type="match status" value="1"/>
</dbReference>
<accession>A0A4T0X784</accession>
<reference evidence="2 3" key="1">
    <citation type="journal article" date="2019" name="Front. Genet.">
        <title>Whole-Genome Sequencing of the Opportunistic Yeast Pathogen Candida inconspicua Uncovers Its Hybrid Origin.</title>
        <authorList>
            <person name="Mixao V."/>
            <person name="Hansen A.P."/>
            <person name="Saus E."/>
            <person name="Boekhout T."/>
            <person name="Lass-Florl C."/>
            <person name="Gabaldon T."/>
        </authorList>
    </citation>
    <scope>NUCLEOTIDE SEQUENCE [LARGE SCALE GENOMIC DNA]</scope>
    <source>
        <strain evidence="2 3">CBS 180</strain>
    </source>
</reference>
<keyword evidence="3" id="KW-1185">Reference proteome</keyword>
<dbReference type="InterPro" id="IPR002937">
    <property type="entry name" value="Amino_oxidase"/>
</dbReference>
<protein>
    <recommendedName>
        <fullName evidence="1">Amine oxidase domain-containing protein</fullName>
    </recommendedName>
</protein>
<dbReference type="PANTHER" id="PTHR10742">
    <property type="entry name" value="FLAVIN MONOAMINE OXIDASE"/>
    <property type="match status" value="1"/>
</dbReference>
<evidence type="ECO:0000313" key="2">
    <source>
        <dbReference type="EMBL" id="TID31309.1"/>
    </source>
</evidence>
<dbReference type="SUPFAM" id="SSF54373">
    <property type="entry name" value="FAD-linked reductases, C-terminal domain"/>
    <property type="match status" value="1"/>
</dbReference>
<dbReference type="Gene3D" id="3.50.50.60">
    <property type="entry name" value="FAD/NAD(P)-binding domain"/>
    <property type="match status" value="1"/>
</dbReference>
<proteinExistence type="predicted"/>
<sequence length="524" mass="59447">MITSRTSFITAIMTQSADVIIIGAGIAAIKASLELTKAGITNIVLEARDRLGGRLCTEKLKSGIPVDLGASWFHDCYDNPLLKKYWTSKKIDFVFDDGAITFFNEDGAISANEHLMPIYAEVQCYLKHLYEKIPRERDISMKEAIYNYIKEKRYTLTEYQIRHLPQMVRFLEMWIGSSWEILSARCIAAEDHKGRDAMVLNGYATVFNYELDEIVQAAGATNVNELLRGENHVVSIYKNNVVYKIEWDSKKKLVNVYSKEGTGKINKFTAKYVIFAAPLSILKLRDPKEVGAIEWSPQLPQKMLSSLENISFSNLGKVFFEFPDVFWSLDNDRFVSIPNVDEDYFRACLLDPENVTTYKFDIKREDTQIEDSDPIPTGLDYTIIFLNIARSIGKPVILAITSSPLTQYIERKDPATIFQVFKPVFARITGLPLSVIPTPKEIKTSKWTYDPFARGSYTGITVGDDFETYYKQLVDPKEIFDGSQRVRFVGEGVIDDGAGCAHGAWKSGLREASYIIKQMKKSKL</sequence>